<proteinExistence type="predicted"/>
<gene>
    <name evidence="1" type="ORF">PAECIP111802_04446</name>
</gene>
<dbReference type="Proteomes" id="UP000730618">
    <property type="component" value="Unassembled WGS sequence"/>
</dbReference>
<keyword evidence="2" id="KW-1185">Reference proteome</keyword>
<protein>
    <submittedName>
        <fullName evidence="1">Uncharacterized protein</fullName>
    </submittedName>
</protein>
<organism evidence="1 2">
    <name type="scientific">Paenibacillus allorhizosphaerae</name>
    <dbReference type="NCBI Taxonomy" id="2849866"/>
    <lineage>
        <taxon>Bacteria</taxon>
        <taxon>Bacillati</taxon>
        <taxon>Bacillota</taxon>
        <taxon>Bacilli</taxon>
        <taxon>Bacillales</taxon>
        <taxon>Paenibacillaceae</taxon>
        <taxon>Paenibacillus</taxon>
    </lineage>
</organism>
<evidence type="ECO:0000313" key="1">
    <source>
        <dbReference type="EMBL" id="CAG7649263.1"/>
    </source>
</evidence>
<comment type="caution">
    <text evidence="1">The sequence shown here is derived from an EMBL/GenBank/DDBJ whole genome shotgun (WGS) entry which is preliminary data.</text>
</comment>
<name>A0ABM8VM19_9BACL</name>
<dbReference type="EMBL" id="CAJVCE010000013">
    <property type="protein sequence ID" value="CAG7649263.1"/>
    <property type="molecule type" value="Genomic_DNA"/>
</dbReference>
<evidence type="ECO:0000313" key="2">
    <source>
        <dbReference type="Proteomes" id="UP000730618"/>
    </source>
</evidence>
<reference evidence="1 2" key="1">
    <citation type="submission" date="2021-06" db="EMBL/GenBank/DDBJ databases">
        <authorList>
            <person name="Criscuolo A."/>
        </authorList>
    </citation>
    <scope>NUCLEOTIDE SEQUENCE [LARGE SCALE GENOMIC DNA]</scope>
    <source>
        <strain evidence="2">CIP 111802</strain>
    </source>
</reference>
<accession>A0ABM8VM19</accession>
<sequence>MKTIGSLMHTGCPSFVRHTGFAEAVSPVFFVSPSKRAGSRLGVYMTFLRVTARATFMPFYD</sequence>